<name>A0ABT7SSX5_9ALTE</name>
<dbReference type="Gene3D" id="3.90.550.10">
    <property type="entry name" value="Spore Coat Polysaccharide Biosynthesis Protein SpsA, Chain A"/>
    <property type="match status" value="1"/>
</dbReference>
<organism evidence="3 4">
    <name type="scientific">Alteromonas arenosi</name>
    <dbReference type="NCBI Taxonomy" id="3055817"/>
    <lineage>
        <taxon>Bacteria</taxon>
        <taxon>Pseudomonadati</taxon>
        <taxon>Pseudomonadota</taxon>
        <taxon>Gammaproteobacteria</taxon>
        <taxon>Alteromonadales</taxon>
        <taxon>Alteromonadaceae</taxon>
        <taxon>Alteromonas/Salinimonas group</taxon>
        <taxon>Alteromonas</taxon>
    </lineage>
</organism>
<dbReference type="InterPro" id="IPR029044">
    <property type="entry name" value="Nucleotide-diphossugar_trans"/>
</dbReference>
<gene>
    <name evidence="3" type="ORF">QTP81_01480</name>
</gene>
<accession>A0ABT7SSX5</accession>
<comment type="similarity">
    <text evidence="1">Belongs to the glycosyltransferase 2 family. WaaE/KdtX subfamily.</text>
</comment>
<dbReference type="CDD" id="cd02511">
    <property type="entry name" value="Beta4Glucosyltransferase"/>
    <property type="match status" value="1"/>
</dbReference>
<comment type="caution">
    <text evidence="3">The sequence shown here is derived from an EMBL/GenBank/DDBJ whole genome shotgun (WGS) entry which is preliminary data.</text>
</comment>
<dbReference type="InterPro" id="IPR001173">
    <property type="entry name" value="Glyco_trans_2-like"/>
</dbReference>
<dbReference type="PANTHER" id="PTHR43630:SF2">
    <property type="entry name" value="GLYCOSYLTRANSFERASE"/>
    <property type="match status" value="1"/>
</dbReference>
<dbReference type="EC" id="2.4.-.-" evidence="3"/>
<keyword evidence="3" id="KW-0328">Glycosyltransferase</keyword>
<proteinExistence type="inferred from homology"/>
<keyword evidence="4" id="KW-1185">Reference proteome</keyword>
<evidence type="ECO:0000256" key="1">
    <source>
        <dbReference type="ARBA" id="ARBA00038494"/>
    </source>
</evidence>
<feature type="domain" description="Glycosyltransferase 2-like" evidence="2">
    <location>
        <begin position="11"/>
        <end position="117"/>
    </location>
</feature>
<dbReference type="RefSeq" id="WP_289363193.1">
    <property type="nucleotide sequence ID" value="NZ_JAUCBP010000001.1"/>
</dbReference>
<evidence type="ECO:0000313" key="3">
    <source>
        <dbReference type="EMBL" id="MDM7859275.1"/>
    </source>
</evidence>
<keyword evidence="3" id="KW-0808">Transferase</keyword>
<dbReference type="SUPFAM" id="SSF53448">
    <property type="entry name" value="Nucleotide-diphospho-sugar transferases"/>
    <property type="match status" value="1"/>
</dbReference>
<dbReference type="Proteomes" id="UP001234343">
    <property type="component" value="Unassembled WGS sequence"/>
</dbReference>
<evidence type="ECO:0000259" key="2">
    <source>
        <dbReference type="Pfam" id="PF00535"/>
    </source>
</evidence>
<protein>
    <submittedName>
        <fullName evidence="3">Glycosyltransferase family 2 protein</fullName>
        <ecNumber evidence="3">2.4.-.-</ecNumber>
    </submittedName>
</protein>
<reference evidence="3 4" key="1">
    <citation type="submission" date="2023-06" db="EMBL/GenBank/DDBJ databases">
        <title>Alteromonas sp. ASW11-36 isolated from intertidal sand.</title>
        <authorList>
            <person name="Li Y."/>
        </authorList>
    </citation>
    <scope>NUCLEOTIDE SEQUENCE [LARGE SCALE GENOMIC DNA]</scope>
    <source>
        <strain evidence="3 4">ASW11-36</strain>
    </source>
</reference>
<dbReference type="EMBL" id="JAUCBP010000001">
    <property type="protein sequence ID" value="MDM7859275.1"/>
    <property type="molecule type" value="Genomic_DNA"/>
</dbReference>
<dbReference type="GO" id="GO:0016757">
    <property type="term" value="F:glycosyltransferase activity"/>
    <property type="evidence" value="ECO:0007669"/>
    <property type="project" value="UniProtKB-KW"/>
</dbReference>
<evidence type="ECO:0000313" key="4">
    <source>
        <dbReference type="Proteomes" id="UP001234343"/>
    </source>
</evidence>
<dbReference type="Pfam" id="PF00535">
    <property type="entry name" value="Glycos_transf_2"/>
    <property type="match status" value="1"/>
</dbReference>
<sequence>MAPENPKLPVSVFIVAQDESQHLPRLMASLSAFAEIIVVDSGSSDDTPKIATDFGATVIHQPWLGYAGQKQFALEQCSQEWVLNLDADEVVTEPMLTAIKQAIAANDCDAVRFNRNDLFIGKMPPATIKKPNNVRFYRRSKAAFDVNQKVHETAKCDGTTLCVEAAFDHYGYDQISVLMDKLNTYSSLKAEQKYAKGKSASLFKLILIGPIEFVRKLFLQRMIFFGRRGLILAALNAHYAFLKEAKLLELHLRKHKD</sequence>
<dbReference type="PANTHER" id="PTHR43630">
    <property type="entry name" value="POLY-BETA-1,6-N-ACETYL-D-GLUCOSAMINE SYNTHASE"/>
    <property type="match status" value="1"/>
</dbReference>